<protein>
    <submittedName>
        <fullName evidence="2">Uncharacterized protein</fullName>
    </submittedName>
</protein>
<reference evidence="2 3" key="1">
    <citation type="submission" date="2013-11" db="EMBL/GenBank/DDBJ databases">
        <title>The Genome Sequence of Phytophthora parasitica P1976.</title>
        <authorList>
            <consortium name="The Broad Institute Genomics Platform"/>
            <person name="Russ C."/>
            <person name="Tyler B."/>
            <person name="Panabieres F."/>
            <person name="Shan W."/>
            <person name="Tripathy S."/>
            <person name="Grunwald N."/>
            <person name="Machado M."/>
            <person name="Johnson C.S."/>
            <person name="Walker B."/>
            <person name="Young S."/>
            <person name="Zeng Q."/>
            <person name="Gargeya S."/>
            <person name="Fitzgerald M."/>
            <person name="Haas B."/>
            <person name="Abouelleil A."/>
            <person name="Allen A.W."/>
            <person name="Alvarado L."/>
            <person name="Arachchi H.M."/>
            <person name="Berlin A.M."/>
            <person name="Chapman S.B."/>
            <person name="Gainer-Dewar J."/>
            <person name="Goldberg J."/>
            <person name="Griggs A."/>
            <person name="Gujja S."/>
            <person name="Hansen M."/>
            <person name="Howarth C."/>
            <person name="Imamovic A."/>
            <person name="Ireland A."/>
            <person name="Larimer J."/>
            <person name="McCowan C."/>
            <person name="Murphy C."/>
            <person name="Pearson M."/>
            <person name="Poon T.W."/>
            <person name="Priest M."/>
            <person name="Roberts A."/>
            <person name="Saif S."/>
            <person name="Shea T."/>
            <person name="Sisk P."/>
            <person name="Sykes S."/>
            <person name="Wortman J."/>
            <person name="Nusbaum C."/>
            <person name="Birren B."/>
        </authorList>
    </citation>
    <scope>NUCLEOTIDE SEQUENCE [LARGE SCALE GENOMIC DNA]</scope>
    <source>
        <strain evidence="2 3">P1976</strain>
    </source>
</reference>
<organism evidence="2 3">
    <name type="scientific">Phytophthora nicotianae P1976</name>
    <dbReference type="NCBI Taxonomy" id="1317066"/>
    <lineage>
        <taxon>Eukaryota</taxon>
        <taxon>Sar</taxon>
        <taxon>Stramenopiles</taxon>
        <taxon>Oomycota</taxon>
        <taxon>Peronosporomycetes</taxon>
        <taxon>Peronosporales</taxon>
        <taxon>Peronosporaceae</taxon>
        <taxon>Phytophthora</taxon>
    </lineage>
</organism>
<evidence type="ECO:0000313" key="2">
    <source>
        <dbReference type="EMBL" id="ETO70301.1"/>
    </source>
</evidence>
<proteinExistence type="predicted"/>
<accession>A0A080ZUJ0</accession>
<sequence>MVSSASTDASRAVDAGNRAQAGSAAPVRTSQRQAVKHVATLPSVEAAIGLMALPLMVEDGKASSGLGSAAGSVSDGGSNSSGEGSKRSVKSAEMTARAAHARAGKVAKSQRRREVYKLRVRQAAHARKFKKSKKN</sequence>
<feature type="compositionally biased region" description="Basic residues" evidence="1">
    <location>
        <begin position="99"/>
        <end position="111"/>
    </location>
</feature>
<evidence type="ECO:0000256" key="1">
    <source>
        <dbReference type="SAM" id="MobiDB-lite"/>
    </source>
</evidence>
<feature type="compositionally biased region" description="Low complexity" evidence="1">
    <location>
        <begin position="62"/>
        <end position="83"/>
    </location>
</feature>
<dbReference type="EMBL" id="ANJA01002359">
    <property type="protein sequence ID" value="ETO70301.1"/>
    <property type="molecule type" value="Genomic_DNA"/>
</dbReference>
<feature type="region of interest" description="Disordered" evidence="1">
    <location>
        <begin position="61"/>
        <end position="116"/>
    </location>
</feature>
<name>A0A080ZUJ0_PHYNI</name>
<evidence type="ECO:0000313" key="3">
    <source>
        <dbReference type="Proteomes" id="UP000028582"/>
    </source>
</evidence>
<feature type="region of interest" description="Disordered" evidence="1">
    <location>
        <begin position="1"/>
        <end position="34"/>
    </location>
</feature>
<comment type="caution">
    <text evidence="2">The sequence shown here is derived from an EMBL/GenBank/DDBJ whole genome shotgun (WGS) entry which is preliminary data.</text>
</comment>
<dbReference type="AlphaFoldDB" id="A0A080ZUJ0"/>
<gene>
    <name evidence="2" type="ORF">F444_13199</name>
</gene>
<dbReference type="Proteomes" id="UP000028582">
    <property type="component" value="Unassembled WGS sequence"/>
</dbReference>